<gene>
    <name evidence="1" type="ORF">SAMN04489757_1477</name>
</gene>
<protein>
    <recommendedName>
        <fullName evidence="3">Recombinase</fullName>
    </recommendedName>
</protein>
<dbReference type="STRING" id="1527.SAMN04489757_1477"/>
<dbReference type="EMBL" id="FOWD01000047">
    <property type="protein sequence ID" value="SFO61029.1"/>
    <property type="molecule type" value="Genomic_DNA"/>
</dbReference>
<dbReference type="Gene3D" id="3.90.1750.20">
    <property type="entry name" value="Putative Large Serine Recombinase, Chain B, Domain 2"/>
    <property type="match status" value="1"/>
</dbReference>
<sequence>MLTILSSLAQGESENISTNNKWAAVKRFQDGTFILGTPAYGYTKDENGELIIQEEEAKIVRRIFREYLNGKGVYGHAPSWNVSERS</sequence>
<dbReference type="InterPro" id="IPR038109">
    <property type="entry name" value="DNA_bind_recomb_sf"/>
</dbReference>
<dbReference type="AlphaFoldDB" id="A0A1I5IL08"/>
<name>A0A1I5IL08_9FIRM</name>
<evidence type="ECO:0000313" key="2">
    <source>
        <dbReference type="Proteomes" id="UP000198806"/>
    </source>
</evidence>
<dbReference type="Proteomes" id="UP000198806">
    <property type="component" value="Unassembled WGS sequence"/>
</dbReference>
<evidence type="ECO:0000313" key="1">
    <source>
        <dbReference type="EMBL" id="SFO61029.1"/>
    </source>
</evidence>
<evidence type="ECO:0008006" key="3">
    <source>
        <dbReference type="Google" id="ProtNLM"/>
    </source>
</evidence>
<organism evidence="1 2">
    <name type="scientific">Anaerocolumna aminovalerica</name>
    <dbReference type="NCBI Taxonomy" id="1527"/>
    <lineage>
        <taxon>Bacteria</taxon>
        <taxon>Bacillati</taxon>
        <taxon>Bacillota</taxon>
        <taxon>Clostridia</taxon>
        <taxon>Lachnospirales</taxon>
        <taxon>Lachnospiraceae</taxon>
        <taxon>Anaerocolumna</taxon>
    </lineage>
</organism>
<reference evidence="1 2" key="1">
    <citation type="submission" date="2016-10" db="EMBL/GenBank/DDBJ databases">
        <authorList>
            <person name="de Groot N.N."/>
        </authorList>
    </citation>
    <scope>NUCLEOTIDE SEQUENCE [LARGE SCALE GENOMIC DNA]</scope>
    <source>
        <strain evidence="1 2">DSM 1283</strain>
    </source>
</reference>
<keyword evidence="2" id="KW-1185">Reference proteome</keyword>
<accession>A0A1I5IL08</accession>
<proteinExistence type="predicted"/>